<accession>A0A136IWI2</accession>
<organism evidence="3 4">
    <name type="scientific">Microdochium bolleyi</name>
    <dbReference type="NCBI Taxonomy" id="196109"/>
    <lineage>
        <taxon>Eukaryota</taxon>
        <taxon>Fungi</taxon>
        <taxon>Dikarya</taxon>
        <taxon>Ascomycota</taxon>
        <taxon>Pezizomycotina</taxon>
        <taxon>Sordariomycetes</taxon>
        <taxon>Xylariomycetidae</taxon>
        <taxon>Xylariales</taxon>
        <taxon>Microdochiaceae</taxon>
        <taxon>Microdochium</taxon>
    </lineage>
</organism>
<evidence type="ECO:0000313" key="3">
    <source>
        <dbReference type="EMBL" id="KXJ89136.1"/>
    </source>
</evidence>
<gene>
    <name evidence="3" type="ORF">Micbo1qcDRAFT_206705</name>
</gene>
<sequence>MKTKSLIASLLCAAANAAVLERREQCLTGTLACYAALSTVPAAASYCAQSFPIAPVTVTATATELVSATITLTQTVTTTTSTTTTDLTSETTTETQTDTTTATSTSYTTPAPAPSVVKRAKGRCNTNKVYPTISATSSGACAYDAPLLCDLVSKSPEQQGEVCSCIQQAATATLTASITETTSVTEAATAVVTTITLFTTTGTSLATTTTTATATVTTGVTDVCKQPVAECFADNQCCSGICGRAFFTPGNACCNPVQGPCDVAHPEMCCSGTCYLSSPGNFVCA</sequence>
<feature type="region of interest" description="Disordered" evidence="1">
    <location>
        <begin position="79"/>
        <end position="113"/>
    </location>
</feature>
<dbReference type="InParanoid" id="A0A136IWI2"/>
<feature type="signal peptide" evidence="2">
    <location>
        <begin position="1"/>
        <end position="17"/>
    </location>
</feature>
<protein>
    <submittedName>
        <fullName evidence="3">Uncharacterized protein</fullName>
    </submittedName>
</protein>
<feature type="compositionally biased region" description="Low complexity" evidence="1">
    <location>
        <begin position="79"/>
        <end position="109"/>
    </location>
</feature>
<name>A0A136IWI2_9PEZI</name>
<proteinExistence type="predicted"/>
<evidence type="ECO:0000256" key="2">
    <source>
        <dbReference type="SAM" id="SignalP"/>
    </source>
</evidence>
<dbReference type="OrthoDB" id="3561297at2759"/>
<keyword evidence="2" id="KW-0732">Signal</keyword>
<keyword evidence="4" id="KW-1185">Reference proteome</keyword>
<evidence type="ECO:0000256" key="1">
    <source>
        <dbReference type="SAM" id="MobiDB-lite"/>
    </source>
</evidence>
<reference evidence="4" key="1">
    <citation type="submission" date="2016-02" db="EMBL/GenBank/DDBJ databases">
        <title>Draft genome sequence of Microdochium bolleyi, a fungal endophyte of beachgrass.</title>
        <authorList>
            <consortium name="DOE Joint Genome Institute"/>
            <person name="David A.S."/>
            <person name="May G."/>
            <person name="Haridas S."/>
            <person name="Lim J."/>
            <person name="Wang M."/>
            <person name="Labutti K."/>
            <person name="Lipzen A."/>
            <person name="Barry K."/>
            <person name="Grigoriev I.V."/>
        </authorList>
    </citation>
    <scope>NUCLEOTIDE SEQUENCE [LARGE SCALE GENOMIC DNA]</scope>
    <source>
        <strain evidence="4">J235TASD1</strain>
    </source>
</reference>
<dbReference type="Proteomes" id="UP000070501">
    <property type="component" value="Unassembled WGS sequence"/>
</dbReference>
<evidence type="ECO:0000313" key="4">
    <source>
        <dbReference type="Proteomes" id="UP000070501"/>
    </source>
</evidence>
<dbReference type="AlphaFoldDB" id="A0A136IWI2"/>
<dbReference type="EMBL" id="KQ964256">
    <property type="protein sequence ID" value="KXJ89136.1"/>
    <property type="molecule type" value="Genomic_DNA"/>
</dbReference>
<feature type="chain" id="PRO_5007293222" evidence="2">
    <location>
        <begin position="18"/>
        <end position="285"/>
    </location>
</feature>